<evidence type="ECO:0000256" key="3">
    <source>
        <dbReference type="ARBA" id="ARBA00022729"/>
    </source>
</evidence>
<evidence type="ECO:0000256" key="4">
    <source>
        <dbReference type="ARBA" id="ARBA00022989"/>
    </source>
</evidence>
<dbReference type="GO" id="GO:0016020">
    <property type="term" value="C:membrane"/>
    <property type="evidence" value="ECO:0007669"/>
    <property type="project" value="UniProtKB-SubCell"/>
</dbReference>
<organism evidence="8">
    <name type="scientific">Streptomyces sp. gb1(2016)</name>
    <dbReference type="NCBI Taxonomy" id="1828321"/>
    <lineage>
        <taxon>Bacteria</taxon>
        <taxon>Bacillati</taxon>
        <taxon>Actinomycetota</taxon>
        <taxon>Actinomycetes</taxon>
        <taxon>Kitasatosporales</taxon>
        <taxon>Streptomycetaceae</taxon>
        <taxon>Streptomyces</taxon>
    </lineage>
</organism>
<proteinExistence type="predicted"/>
<feature type="chain" id="PRO_5024835132" evidence="7">
    <location>
        <begin position="32"/>
        <end position="984"/>
    </location>
</feature>
<dbReference type="InterPro" id="IPR028994">
    <property type="entry name" value="Integrin_alpha_N"/>
</dbReference>
<comment type="caution">
    <text evidence="8">The sequence shown here is derived from an EMBL/GenBank/DDBJ whole genome shotgun (WGS) entry which is preliminary data.</text>
</comment>
<gene>
    <name evidence="8" type="ORF">EAO74_09745</name>
</gene>
<dbReference type="RefSeq" id="WP_147983389.1">
    <property type="nucleotide sequence ID" value="NZ_RDBM01000033.1"/>
</dbReference>
<dbReference type="InterPro" id="IPR006311">
    <property type="entry name" value="TAT_signal"/>
</dbReference>
<dbReference type="PROSITE" id="PS51318">
    <property type="entry name" value="TAT"/>
    <property type="match status" value="1"/>
</dbReference>
<reference evidence="8" key="1">
    <citation type="submission" date="2018-10" db="EMBL/GenBank/DDBJ databases">
        <authorList>
            <person name="Hariharan J."/>
            <person name="Choudoir M.J."/>
            <person name="Diebold P."/>
            <person name="Panke-Buisse K."/>
            <person name="Campbell A.N."/>
            <person name="Buckley D.H."/>
        </authorList>
    </citation>
    <scope>NUCLEOTIDE SEQUENCE</scope>
    <source>
        <strain evidence="8">Gb1</strain>
    </source>
</reference>
<dbReference type="Pfam" id="PF13517">
    <property type="entry name" value="FG-GAP_3"/>
    <property type="match status" value="1"/>
</dbReference>
<comment type="subcellular location">
    <subcellularLocation>
        <location evidence="1">Membrane</location>
        <topology evidence="1">Single-pass membrane protein</topology>
    </subcellularLocation>
</comment>
<keyword evidence="4" id="KW-1133">Transmembrane helix</keyword>
<feature type="region of interest" description="Disordered" evidence="6">
    <location>
        <begin position="61"/>
        <end position="111"/>
    </location>
</feature>
<evidence type="ECO:0000256" key="5">
    <source>
        <dbReference type="ARBA" id="ARBA00023136"/>
    </source>
</evidence>
<keyword evidence="3 7" id="KW-0732">Signal</keyword>
<dbReference type="EMBL" id="RDBM01000033">
    <property type="protein sequence ID" value="TXS31261.1"/>
    <property type="molecule type" value="Genomic_DNA"/>
</dbReference>
<dbReference type="SUPFAM" id="SSF69318">
    <property type="entry name" value="Integrin alpha N-terminal domain"/>
    <property type="match status" value="1"/>
</dbReference>
<dbReference type="AlphaFoldDB" id="A0A652L5Y1"/>
<evidence type="ECO:0000256" key="6">
    <source>
        <dbReference type="SAM" id="MobiDB-lite"/>
    </source>
</evidence>
<evidence type="ECO:0000256" key="1">
    <source>
        <dbReference type="ARBA" id="ARBA00004167"/>
    </source>
</evidence>
<evidence type="ECO:0000256" key="2">
    <source>
        <dbReference type="ARBA" id="ARBA00022692"/>
    </source>
</evidence>
<sequence>MRTPHSKRALTLASALVATGLALASAPHALAAGTDGNAVLKLTGTQARKLADHMGVDVYGDRQVSDDASGGQAPTDRTSGASGGSSGSGSHIEDAASGTTATDTPVTFTEKSTMEGVRGLGVTVPAKGGQYFTVHSLGNIQLHNADGSTAWARTNASLYTDWQVKPLQPWRTEPYPARIVMGYNAVSPFSPYSDQGYDTSDLTGDGVPDLVFSAAVGFSPTPRTFTSPGSSLPAGTFVTVVDGRTGRTLWSKLYSYVTNVKIVDGTLLLANSPRTNDYAPPDETATLTGVRFGYADGALTPSSTWTYDTKETRGVSWGALEGAGDGKVAASWNLRKAADVDAHGNTVVLDTADGSVTWQADSDLYGRQLHLDAQRGRMVALEQSDVNDALTYEIASYDLESGERTTLDTRVNAMATAMTIGDAASGGGTEYAVSESTFDSYLSVNASTIRVLDGEDASTVEWTHTFKRDAANTGNGANVWQLDTVGGKLVVSSQDDKGMGEADNIGGLRYGALTVFNAMGKVAWRQDGVHASPMFQQVYRSGGTDFVRVIDQNQNIRTYKLGNGKQKDLTPLQAALNYAQAVDLNGDRKKDVVAGGTSNGVWAWSGPSLVKGEPKQLWRATVAGEIHTIATGDVNGDGKPEVVVAADSATTVLDGATGTVLTTIDGAGQYVRSVTVADVDGDGKDEILVPTDALRVYNARGKQLWSYAAPAGAGDVVFSDTAVADGQVYTQYSSLGAINSTSAVQNGVALDGAKGTVRWTADPKAPAGSANGKLYGAILDHAVFASPNIPYADGHAVVHTWITRSEPTVAGELETATPRVVIEIRDGRTGELLHQGVGGSPWSHDNYFIDGRNAPLYHLSYGTFSGFGAEGADTSSSVISPLRGVQFIDGPGGRRLLAGGVEGGLGVWDPSVLTTGWQFQNGVGSTDVMGGRNYLAADLDGDGVDDMVSLNSDDFGRHRMAAQLGGGVLSLNNAIQQMTTYTLS</sequence>
<dbReference type="Gene3D" id="2.130.10.130">
    <property type="entry name" value="Integrin alpha, N-terminal"/>
    <property type="match status" value="1"/>
</dbReference>
<keyword evidence="5" id="KW-0472">Membrane</keyword>
<dbReference type="PANTHER" id="PTHR21419:SF23">
    <property type="entry name" value="PROTEIN DEFECTIVE IN EXINE FORMATION 1"/>
    <property type="match status" value="1"/>
</dbReference>
<feature type="compositionally biased region" description="Polar residues" evidence="6">
    <location>
        <begin position="97"/>
        <end position="111"/>
    </location>
</feature>
<feature type="signal peptide" evidence="7">
    <location>
        <begin position="1"/>
        <end position="31"/>
    </location>
</feature>
<dbReference type="InterPro" id="IPR013517">
    <property type="entry name" value="FG-GAP"/>
</dbReference>
<name>A0A652L5Y1_9ACTN</name>
<dbReference type="PANTHER" id="PTHR21419">
    <property type="match status" value="1"/>
</dbReference>
<accession>A0A652L5Y1</accession>
<keyword evidence="2" id="KW-0812">Transmembrane</keyword>
<evidence type="ECO:0000256" key="7">
    <source>
        <dbReference type="SAM" id="SignalP"/>
    </source>
</evidence>
<evidence type="ECO:0000313" key="8">
    <source>
        <dbReference type="EMBL" id="TXS31261.1"/>
    </source>
</evidence>
<protein>
    <submittedName>
        <fullName evidence="8">VCBS repeat-containing protein</fullName>
    </submittedName>
</protein>
<dbReference type="InterPro" id="IPR045232">
    <property type="entry name" value="FAM234"/>
</dbReference>